<dbReference type="SUPFAM" id="SSF46689">
    <property type="entry name" value="Homeodomain-like"/>
    <property type="match status" value="1"/>
</dbReference>
<dbReference type="GO" id="GO:0003700">
    <property type="term" value="F:DNA-binding transcription factor activity"/>
    <property type="evidence" value="ECO:0007669"/>
    <property type="project" value="InterPro"/>
</dbReference>
<evidence type="ECO:0000313" key="8">
    <source>
        <dbReference type="Proteomes" id="UP000619976"/>
    </source>
</evidence>
<evidence type="ECO:0000256" key="2">
    <source>
        <dbReference type="ARBA" id="ARBA00023125"/>
    </source>
</evidence>
<feature type="domain" description="HTH araC/xylS-type" evidence="4">
    <location>
        <begin position="216"/>
        <end position="317"/>
    </location>
</feature>
<keyword evidence="1" id="KW-0805">Transcription regulation</keyword>
<dbReference type="GO" id="GO:0043565">
    <property type="term" value="F:sequence-specific DNA binding"/>
    <property type="evidence" value="ECO:0007669"/>
    <property type="project" value="InterPro"/>
</dbReference>
<sequence>MKSMFTTRELPDVDRFSVFRDTIKDRFLSSYECNEVELPPHSRFYANIVEQKVTNIRFIQLESNGHWASSRPLSHKLSLEEHFQIEIQRSGTSHLTQDGRTAFLRQGDFCIFDMARPVSWSFDNDYSLFKILIPREKLASRLGNTQNLTARAIRGNSITGSLVYSFVMRYIPFLDSMPPQHAQQLADILLNLITSAFSEFSIATPPQSLGRSTLFYFAQHYLEQHLSDPDLSVNECANACGISVRYLQMLFKEQNTSVLRWIYQKRLENYKAALVNPLLAEKNITQLAYECGFSDISNLSRKFKSEFFMTPSEYRKIHSLR</sequence>
<evidence type="ECO:0000256" key="1">
    <source>
        <dbReference type="ARBA" id="ARBA00023015"/>
    </source>
</evidence>
<dbReference type="Gene3D" id="1.10.10.60">
    <property type="entry name" value="Homeodomain-like"/>
    <property type="match status" value="1"/>
</dbReference>
<evidence type="ECO:0000313" key="5">
    <source>
        <dbReference type="EMBL" id="CRL63731.1"/>
    </source>
</evidence>
<dbReference type="Proteomes" id="UP000619976">
    <property type="component" value="Unassembled WGS sequence"/>
</dbReference>
<dbReference type="PROSITE" id="PS01124">
    <property type="entry name" value="HTH_ARAC_FAMILY_2"/>
    <property type="match status" value="1"/>
</dbReference>
<dbReference type="Pfam" id="PF12833">
    <property type="entry name" value="HTH_18"/>
    <property type="match status" value="1"/>
</dbReference>
<reference evidence="7" key="2">
    <citation type="submission" date="2015-06" db="EMBL/GenBank/DDBJ databases">
        <authorList>
            <person name="Urmite Genomes"/>
        </authorList>
    </citation>
    <scope>NUCLEOTIDE SEQUENCE [LARGE SCALE GENOMIC DNA]</scope>
    <source>
        <strain evidence="7">CSUR P1867</strain>
    </source>
</reference>
<reference evidence="6 8" key="3">
    <citation type="submission" date="2020-12" db="EMBL/GenBank/DDBJ databases">
        <title>Enhanced detection system for hospital associated transmission using whole genome sequencing surveillance.</title>
        <authorList>
            <person name="Harrison L.H."/>
            <person name="Van Tyne D."/>
            <person name="Marsh J.W."/>
            <person name="Griffith M.P."/>
            <person name="Snyder D.J."/>
            <person name="Cooper V.S."/>
            <person name="Mustapha M."/>
        </authorList>
    </citation>
    <scope>NUCLEOTIDE SEQUENCE [LARGE SCALE GENOMIC DNA]</scope>
    <source>
        <strain evidence="6 8">PR00195</strain>
    </source>
</reference>
<evidence type="ECO:0000259" key="4">
    <source>
        <dbReference type="PROSITE" id="PS01124"/>
    </source>
</evidence>
<proteinExistence type="predicted"/>
<accession>A0A0G4QDQ3</accession>
<accession>A0A379EQ55</accession>
<dbReference type="InterPro" id="IPR018060">
    <property type="entry name" value="HTH_AraC"/>
</dbReference>
<organism evidence="5 7">
    <name type="scientific">Proteus penneri</name>
    <dbReference type="NCBI Taxonomy" id="102862"/>
    <lineage>
        <taxon>Bacteria</taxon>
        <taxon>Pseudomonadati</taxon>
        <taxon>Pseudomonadota</taxon>
        <taxon>Gammaproteobacteria</taxon>
        <taxon>Enterobacterales</taxon>
        <taxon>Morganellaceae</taxon>
        <taxon>Proteus</taxon>
    </lineage>
</organism>
<dbReference type="AlphaFoldDB" id="A0A0G4QDQ3"/>
<keyword evidence="3" id="KW-0804">Transcription</keyword>
<evidence type="ECO:0000313" key="6">
    <source>
        <dbReference type="EMBL" id="MBJ2118487.1"/>
    </source>
</evidence>
<dbReference type="PANTHER" id="PTHR46796:SF6">
    <property type="entry name" value="ARAC SUBFAMILY"/>
    <property type="match status" value="1"/>
</dbReference>
<gene>
    <name evidence="5" type="primary">nphR</name>
    <name evidence="5" type="ORF">BN1804_02638</name>
    <name evidence="6" type="ORF">JFQ69_12550</name>
</gene>
<reference evidence="5" key="1">
    <citation type="submission" date="2015-06" db="EMBL/GenBank/DDBJ databases">
        <authorList>
            <person name="Urmite Genomes Urmite Genomes"/>
        </authorList>
    </citation>
    <scope>NUCLEOTIDE SEQUENCE [LARGE SCALE GENOMIC DNA]</scope>
    <source>
        <strain evidence="5">CSUR P1867</strain>
    </source>
</reference>
<dbReference type="Pfam" id="PF14525">
    <property type="entry name" value="AraC_binding_2"/>
    <property type="match status" value="1"/>
</dbReference>
<keyword evidence="8" id="KW-1185">Reference proteome</keyword>
<dbReference type="EMBL" id="JAEKCB010000006">
    <property type="protein sequence ID" value="MBJ2118487.1"/>
    <property type="molecule type" value="Genomic_DNA"/>
</dbReference>
<keyword evidence="2" id="KW-0238">DNA-binding</keyword>
<dbReference type="EMBL" id="CVRY01000005">
    <property type="protein sequence ID" value="CRL63731.1"/>
    <property type="molecule type" value="Genomic_DNA"/>
</dbReference>
<dbReference type="InterPro" id="IPR009057">
    <property type="entry name" value="Homeodomain-like_sf"/>
</dbReference>
<evidence type="ECO:0000313" key="7">
    <source>
        <dbReference type="Proteomes" id="UP000183920"/>
    </source>
</evidence>
<dbReference type="Proteomes" id="UP000183920">
    <property type="component" value="Unassembled WGS sequence"/>
</dbReference>
<dbReference type="RefSeq" id="WP_006536178.1">
    <property type="nucleotide sequence ID" value="NZ_CAXOKJ010000020.1"/>
</dbReference>
<dbReference type="InterPro" id="IPR050204">
    <property type="entry name" value="AraC_XylS_family_regulators"/>
</dbReference>
<dbReference type="InterPro" id="IPR035418">
    <property type="entry name" value="AraC-bd_2"/>
</dbReference>
<name>A0A0G4QDQ3_9GAMM</name>
<dbReference type="SMART" id="SM00342">
    <property type="entry name" value="HTH_ARAC"/>
    <property type="match status" value="1"/>
</dbReference>
<protein>
    <submittedName>
        <fullName evidence="6">Helix-turn-helix domain-containing protein</fullName>
    </submittedName>
    <submittedName>
        <fullName evidence="5">Transcriptional activator NphR</fullName>
    </submittedName>
</protein>
<dbReference type="GeneID" id="76524271"/>
<evidence type="ECO:0000256" key="3">
    <source>
        <dbReference type="ARBA" id="ARBA00023163"/>
    </source>
</evidence>
<dbReference type="PANTHER" id="PTHR46796">
    <property type="entry name" value="HTH-TYPE TRANSCRIPTIONAL ACTIVATOR RHAS-RELATED"/>
    <property type="match status" value="1"/>
</dbReference>